<dbReference type="InterPro" id="IPR036412">
    <property type="entry name" value="HAD-like_sf"/>
</dbReference>
<evidence type="ECO:0000313" key="2">
    <source>
        <dbReference type="Proteomes" id="UP000034723"/>
    </source>
</evidence>
<evidence type="ECO:0000313" key="1">
    <source>
        <dbReference type="EMBL" id="AKG90880.1"/>
    </source>
</evidence>
<reference evidence="1 2" key="1">
    <citation type="submission" date="2015-04" db="EMBL/GenBank/DDBJ databases">
        <title>The complete genome sequence of the hyperthermophilic, obligate iron-reducing archaeon Geoglobus ahangari strain 234T.</title>
        <authorList>
            <person name="Manzella M.P."/>
            <person name="Holmes D.E."/>
            <person name="Rocheleau J.M."/>
            <person name="Chung A."/>
            <person name="Reguera G."/>
            <person name="Kashefi K."/>
        </authorList>
    </citation>
    <scope>NUCLEOTIDE SEQUENCE [LARGE SCALE GENOMIC DNA]</scope>
    <source>
        <strain evidence="1 2">234</strain>
    </source>
</reference>
<proteinExistence type="predicted"/>
<dbReference type="STRING" id="113653.GAH_01842"/>
<gene>
    <name evidence="1" type="ORF">GAH_01842</name>
</gene>
<dbReference type="PATRIC" id="fig|113653.22.peg.1812"/>
<dbReference type="RefSeq" id="WP_048096286.1">
    <property type="nucleotide sequence ID" value="NZ_CP011267.1"/>
</dbReference>
<accession>A0A0F7IEQ0</accession>
<dbReference type="GeneID" id="24804409"/>
<protein>
    <submittedName>
        <fullName evidence="1">Uncharacterized protein conserved in archaea</fullName>
    </submittedName>
</protein>
<dbReference type="EMBL" id="CP011267">
    <property type="protein sequence ID" value="AKG90880.1"/>
    <property type="molecule type" value="Genomic_DNA"/>
</dbReference>
<keyword evidence="2" id="KW-1185">Reference proteome</keyword>
<dbReference type="AlphaFoldDB" id="A0A0F7IEQ0"/>
<dbReference type="InParanoid" id="A0A0F7IEQ0"/>
<name>A0A0F7IEQ0_9EURY</name>
<dbReference type="Gene3D" id="6.10.250.20">
    <property type="entry name" value="AF1437-like"/>
    <property type="match status" value="1"/>
</dbReference>
<dbReference type="OrthoDB" id="359083at2157"/>
<dbReference type="InterPro" id="IPR023214">
    <property type="entry name" value="HAD_sf"/>
</dbReference>
<dbReference type="Gene3D" id="3.40.50.1000">
    <property type="entry name" value="HAD superfamily/HAD-like"/>
    <property type="match status" value="1"/>
</dbReference>
<sequence>MHIFTDWEGPWIVTDIAYELSLAMFNNREFFERLSQYDDYLAYVEKRPGYQAGDTLKLLAPFLVAAELTREEMERISEQTASFVGDAEEAMRLLQESFHPVVISTSYTIYLEKTTRMIGVSGHLHGTPFDPEKYEIEESWKRWLIEKVDEISCLNDIELDSPDMKSINYLNNLFWREMPETPFWEVMQDVKVVGSRRKREIAENYGERRVIAIGDSISDIEMFDYARESGGLAMSFNGNEFALRHANLAVISESAFAEVLVAVTFAEKGWDGVSELAENGHPMLDGTEWEIHTEIDEWVIEKSIRMRKRLRGKAGELG</sequence>
<dbReference type="KEGG" id="gah:GAH_01842"/>
<dbReference type="Proteomes" id="UP000034723">
    <property type="component" value="Chromosome"/>
</dbReference>
<dbReference type="SUPFAM" id="SSF56784">
    <property type="entry name" value="HAD-like"/>
    <property type="match status" value="1"/>
</dbReference>
<dbReference type="HOGENOM" id="CLU_071768_0_0_2"/>
<organism evidence="1 2">
    <name type="scientific">Geoglobus ahangari</name>
    <dbReference type="NCBI Taxonomy" id="113653"/>
    <lineage>
        <taxon>Archaea</taxon>
        <taxon>Methanobacteriati</taxon>
        <taxon>Methanobacteriota</taxon>
        <taxon>Archaeoglobi</taxon>
        <taxon>Archaeoglobales</taxon>
        <taxon>Archaeoglobaceae</taxon>
        <taxon>Geoglobus</taxon>
    </lineage>
</organism>
<dbReference type="Gene3D" id="1.10.3870.10">
    <property type="entry name" value="AF1437-like domain superfamily"/>
    <property type="match status" value="1"/>
</dbReference>